<keyword evidence="2" id="KW-1185">Reference proteome</keyword>
<organism evidence="1 2">
    <name type="scientific">Tulasnella calospora MUT 4182</name>
    <dbReference type="NCBI Taxonomy" id="1051891"/>
    <lineage>
        <taxon>Eukaryota</taxon>
        <taxon>Fungi</taxon>
        <taxon>Dikarya</taxon>
        <taxon>Basidiomycota</taxon>
        <taxon>Agaricomycotina</taxon>
        <taxon>Agaricomycetes</taxon>
        <taxon>Cantharellales</taxon>
        <taxon>Tulasnellaceae</taxon>
        <taxon>Tulasnella</taxon>
    </lineage>
</organism>
<evidence type="ECO:0000313" key="2">
    <source>
        <dbReference type="Proteomes" id="UP000054248"/>
    </source>
</evidence>
<dbReference type="Proteomes" id="UP000054248">
    <property type="component" value="Unassembled WGS sequence"/>
</dbReference>
<gene>
    <name evidence="1" type="ORF">M407DRAFT_232795</name>
</gene>
<feature type="non-terminal residue" evidence="1">
    <location>
        <position position="327"/>
    </location>
</feature>
<protein>
    <submittedName>
        <fullName evidence="1">Uncharacterized protein</fullName>
    </submittedName>
</protein>
<reference evidence="1 2" key="1">
    <citation type="submission" date="2014-04" db="EMBL/GenBank/DDBJ databases">
        <authorList>
            <consortium name="DOE Joint Genome Institute"/>
            <person name="Kuo A."/>
            <person name="Girlanda M."/>
            <person name="Perotto S."/>
            <person name="Kohler A."/>
            <person name="Nagy L.G."/>
            <person name="Floudas D."/>
            <person name="Copeland A."/>
            <person name="Barry K.W."/>
            <person name="Cichocki N."/>
            <person name="Veneault-Fourrey C."/>
            <person name="LaButti K."/>
            <person name="Lindquist E.A."/>
            <person name="Lipzen A."/>
            <person name="Lundell T."/>
            <person name="Morin E."/>
            <person name="Murat C."/>
            <person name="Sun H."/>
            <person name="Tunlid A."/>
            <person name="Henrissat B."/>
            <person name="Grigoriev I.V."/>
            <person name="Hibbett D.S."/>
            <person name="Martin F."/>
            <person name="Nordberg H.P."/>
            <person name="Cantor M.N."/>
            <person name="Hua S.X."/>
        </authorList>
    </citation>
    <scope>NUCLEOTIDE SEQUENCE [LARGE SCALE GENOMIC DNA]</scope>
    <source>
        <strain evidence="1 2">MUT 4182</strain>
    </source>
</reference>
<sequence>MSANIQQTDPDDTVGRRRKLCQSINTLPPNEASKGFETLLRSYDHGSSGSFADMKEEGVFDLALDLMDPPPEKPYNRQIWFLCLSTIKMCTGYLLHSADRDVDLAARIKHRMASCTRRAWSIITTSEDLREAQVTRYSFVIILANITLVYEDDEPFIELAMLCWATPVMGLKVSDQVSYFSHCYDIFKRTSSVPSTEEIAVGIEVDEENPTLSPTAIQVCKNTGAPFYEERILRALRYEGMVDVNLFLAIDMINGYFLVESLKVQFLLSPIIGRILEKLSDHLRYGKERSIDEAMFQATVKCFHTALFPAEYFENPPDNYEAAVSKL</sequence>
<name>A0A0C3Q1V8_9AGAM</name>
<reference evidence="2" key="2">
    <citation type="submission" date="2015-01" db="EMBL/GenBank/DDBJ databases">
        <title>Evolutionary Origins and Diversification of the Mycorrhizal Mutualists.</title>
        <authorList>
            <consortium name="DOE Joint Genome Institute"/>
            <consortium name="Mycorrhizal Genomics Consortium"/>
            <person name="Kohler A."/>
            <person name="Kuo A."/>
            <person name="Nagy L.G."/>
            <person name="Floudas D."/>
            <person name="Copeland A."/>
            <person name="Barry K.W."/>
            <person name="Cichocki N."/>
            <person name="Veneault-Fourrey C."/>
            <person name="LaButti K."/>
            <person name="Lindquist E.A."/>
            <person name="Lipzen A."/>
            <person name="Lundell T."/>
            <person name="Morin E."/>
            <person name="Murat C."/>
            <person name="Riley R."/>
            <person name="Ohm R."/>
            <person name="Sun H."/>
            <person name="Tunlid A."/>
            <person name="Henrissat B."/>
            <person name="Grigoriev I.V."/>
            <person name="Hibbett D.S."/>
            <person name="Martin F."/>
        </authorList>
    </citation>
    <scope>NUCLEOTIDE SEQUENCE [LARGE SCALE GENOMIC DNA]</scope>
    <source>
        <strain evidence="2">MUT 4182</strain>
    </source>
</reference>
<evidence type="ECO:0000313" key="1">
    <source>
        <dbReference type="EMBL" id="KIO16264.1"/>
    </source>
</evidence>
<proteinExistence type="predicted"/>
<dbReference type="AlphaFoldDB" id="A0A0C3Q1V8"/>
<dbReference type="OrthoDB" id="3161162at2759"/>
<dbReference type="EMBL" id="KN823615">
    <property type="protein sequence ID" value="KIO16264.1"/>
    <property type="molecule type" value="Genomic_DNA"/>
</dbReference>
<accession>A0A0C3Q1V8</accession>
<dbReference type="HOGENOM" id="CLU_850444_0_0_1"/>